<name>A0A6J4SK59_9ACTN</name>
<proteinExistence type="predicted"/>
<feature type="compositionally biased region" description="Basic residues" evidence="1">
    <location>
        <begin position="43"/>
        <end position="58"/>
    </location>
</feature>
<organism evidence="2">
    <name type="scientific">uncultured Solirubrobacteraceae bacterium</name>
    <dbReference type="NCBI Taxonomy" id="1162706"/>
    <lineage>
        <taxon>Bacteria</taxon>
        <taxon>Bacillati</taxon>
        <taxon>Actinomycetota</taxon>
        <taxon>Thermoleophilia</taxon>
        <taxon>Solirubrobacterales</taxon>
        <taxon>Solirubrobacteraceae</taxon>
        <taxon>environmental samples</taxon>
    </lineage>
</organism>
<feature type="non-terminal residue" evidence="2">
    <location>
        <position position="151"/>
    </location>
</feature>
<feature type="compositionally biased region" description="Low complexity" evidence="1">
    <location>
        <begin position="8"/>
        <end position="35"/>
    </location>
</feature>
<protein>
    <submittedName>
        <fullName evidence="2">Uncharacterized protein YobT</fullName>
    </submittedName>
</protein>
<dbReference type="AlphaFoldDB" id="A0A6J4SK59"/>
<gene>
    <name evidence="2" type="ORF">AVDCRST_MAG30-1524</name>
</gene>
<sequence length="151" mass="16188">AHQRARRPPAAQRSRPRAGGARGPALPRPLPAARQDPADPHDRRGRSRRLARGRRRAGPHAGPARVPRHPRPDADLRGCLPGAGRRVRHHPARQALPGPGPHRHLAPPDRERDGPQAPRAGPEPPGDGPWAGRREPGRRDGPRDPGGAGGL</sequence>
<evidence type="ECO:0000313" key="2">
    <source>
        <dbReference type="EMBL" id="CAA9493873.1"/>
    </source>
</evidence>
<accession>A0A6J4SK59</accession>
<feature type="region of interest" description="Disordered" evidence="1">
    <location>
        <begin position="1"/>
        <end position="151"/>
    </location>
</feature>
<feature type="compositionally biased region" description="Basic and acidic residues" evidence="1">
    <location>
        <begin position="132"/>
        <end position="143"/>
    </location>
</feature>
<reference evidence="2" key="1">
    <citation type="submission" date="2020-02" db="EMBL/GenBank/DDBJ databases">
        <authorList>
            <person name="Meier V. D."/>
        </authorList>
    </citation>
    <scope>NUCLEOTIDE SEQUENCE</scope>
    <source>
        <strain evidence="2">AVDCRST_MAG30</strain>
    </source>
</reference>
<dbReference type="EMBL" id="CADCVS010000211">
    <property type="protein sequence ID" value="CAA9493873.1"/>
    <property type="molecule type" value="Genomic_DNA"/>
</dbReference>
<evidence type="ECO:0000256" key="1">
    <source>
        <dbReference type="SAM" id="MobiDB-lite"/>
    </source>
</evidence>
<feature type="non-terminal residue" evidence="2">
    <location>
        <position position="1"/>
    </location>
</feature>